<gene>
    <name evidence="2" type="ORF">M378DRAFT_164963</name>
</gene>
<sequence length="140" mass="15875">MVNSGLYHITNAKSGTALDQSGTDEGAIIGWDSHQGDNQKWYIEARGNGRFTIRNKGSGQFIGLRTNQLKDDVRAVSVNYQHEWEIRQDDNDDHVWRFYVPGTPFNLDLTDNGNPRGGTPVAIWGKWQGRNQCWRLQSPS</sequence>
<dbReference type="STRING" id="946122.A0A0C2T8W8"/>
<organism evidence="2 3">
    <name type="scientific">Amanita muscaria (strain Koide BX008)</name>
    <dbReference type="NCBI Taxonomy" id="946122"/>
    <lineage>
        <taxon>Eukaryota</taxon>
        <taxon>Fungi</taxon>
        <taxon>Dikarya</taxon>
        <taxon>Basidiomycota</taxon>
        <taxon>Agaricomycotina</taxon>
        <taxon>Agaricomycetes</taxon>
        <taxon>Agaricomycetidae</taxon>
        <taxon>Agaricales</taxon>
        <taxon>Pluteineae</taxon>
        <taxon>Amanitaceae</taxon>
        <taxon>Amanita</taxon>
    </lineage>
</organism>
<dbReference type="Gene3D" id="2.80.10.50">
    <property type="match status" value="1"/>
</dbReference>
<dbReference type="CDD" id="cd23422">
    <property type="entry name" value="beta-trefoil_Ricin_MPL_CNL"/>
    <property type="match status" value="1"/>
</dbReference>
<dbReference type="InParanoid" id="A0A0C2T8W8"/>
<proteinExistence type="predicted"/>
<dbReference type="EMBL" id="KN818263">
    <property type="protein sequence ID" value="KIL63079.1"/>
    <property type="molecule type" value="Genomic_DNA"/>
</dbReference>
<dbReference type="InterPro" id="IPR035992">
    <property type="entry name" value="Ricin_B-like_lectins"/>
</dbReference>
<evidence type="ECO:0000313" key="2">
    <source>
        <dbReference type="EMBL" id="KIL63079.1"/>
    </source>
</evidence>
<dbReference type="SUPFAM" id="SSF50370">
    <property type="entry name" value="Ricin B-like lectins"/>
    <property type="match status" value="1"/>
</dbReference>
<dbReference type="OrthoDB" id="2131701at2759"/>
<dbReference type="InterPro" id="IPR000772">
    <property type="entry name" value="Ricin_B_lectin"/>
</dbReference>
<dbReference type="Pfam" id="PF14200">
    <property type="entry name" value="RicinB_lectin_2"/>
    <property type="match status" value="1"/>
</dbReference>
<reference evidence="2 3" key="1">
    <citation type="submission" date="2014-04" db="EMBL/GenBank/DDBJ databases">
        <title>Evolutionary Origins and Diversification of the Mycorrhizal Mutualists.</title>
        <authorList>
            <consortium name="DOE Joint Genome Institute"/>
            <consortium name="Mycorrhizal Genomics Consortium"/>
            <person name="Kohler A."/>
            <person name="Kuo A."/>
            <person name="Nagy L.G."/>
            <person name="Floudas D."/>
            <person name="Copeland A."/>
            <person name="Barry K.W."/>
            <person name="Cichocki N."/>
            <person name="Veneault-Fourrey C."/>
            <person name="LaButti K."/>
            <person name="Lindquist E.A."/>
            <person name="Lipzen A."/>
            <person name="Lundell T."/>
            <person name="Morin E."/>
            <person name="Murat C."/>
            <person name="Riley R."/>
            <person name="Ohm R."/>
            <person name="Sun H."/>
            <person name="Tunlid A."/>
            <person name="Henrissat B."/>
            <person name="Grigoriev I.V."/>
            <person name="Hibbett D.S."/>
            <person name="Martin F."/>
        </authorList>
    </citation>
    <scope>NUCLEOTIDE SEQUENCE [LARGE SCALE GENOMIC DNA]</scope>
    <source>
        <strain evidence="2 3">Koide BX008</strain>
    </source>
</reference>
<evidence type="ECO:0000259" key="1">
    <source>
        <dbReference type="Pfam" id="PF14200"/>
    </source>
</evidence>
<feature type="domain" description="Ricin B lectin" evidence="1">
    <location>
        <begin position="3"/>
        <end position="67"/>
    </location>
</feature>
<name>A0A0C2T8W8_AMAMK</name>
<dbReference type="AlphaFoldDB" id="A0A0C2T8W8"/>
<accession>A0A0C2T8W8</accession>
<dbReference type="Proteomes" id="UP000054549">
    <property type="component" value="Unassembled WGS sequence"/>
</dbReference>
<dbReference type="HOGENOM" id="CLU_119132_0_0_1"/>
<protein>
    <submittedName>
        <fullName evidence="2">Carbohydrate-binding module family 13 protein</fullName>
    </submittedName>
</protein>
<evidence type="ECO:0000313" key="3">
    <source>
        <dbReference type="Proteomes" id="UP000054549"/>
    </source>
</evidence>
<keyword evidence="3" id="KW-1185">Reference proteome</keyword>